<evidence type="ECO:0000313" key="8">
    <source>
        <dbReference type="Proteomes" id="UP000678393"/>
    </source>
</evidence>
<evidence type="ECO:0000256" key="3">
    <source>
        <dbReference type="ARBA" id="ARBA00023274"/>
    </source>
</evidence>
<comment type="similarity">
    <text evidence="1 6">Belongs to the universal ribosomal protein uL22 family.</text>
</comment>
<evidence type="ECO:0000313" key="7">
    <source>
        <dbReference type="EMBL" id="CAG5129908.1"/>
    </source>
</evidence>
<evidence type="ECO:0000256" key="5">
    <source>
        <dbReference type="ARBA" id="ARBA00035506"/>
    </source>
</evidence>
<accession>A0A8S3ZPZ6</accession>
<dbReference type="AlphaFoldDB" id="A0A8S3ZPZ6"/>
<dbReference type="Gene3D" id="3.90.470.10">
    <property type="entry name" value="Ribosomal protein L22/L17"/>
    <property type="match status" value="1"/>
</dbReference>
<evidence type="ECO:0000256" key="4">
    <source>
        <dbReference type="ARBA" id="ARBA00035286"/>
    </source>
</evidence>
<dbReference type="OrthoDB" id="416470at2759"/>
<reference evidence="7" key="1">
    <citation type="submission" date="2021-04" db="EMBL/GenBank/DDBJ databases">
        <authorList>
            <consortium name="Molecular Ecology Group"/>
        </authorList>
    </citation>
    <scope>NUCLEOTIDE SEQUENCE</scope>
</reference>
<dbReference type="InterPro" id="IPR047867">
    <property type="entry name" value="Ribosomal_uL22_bac/org-type"/>
</dbReference>
<proteinExistence type="inferred from homology"/>
<organism evidence="7 8">
    <name type="scientific">Candidula unifasciata</name>
    <dbReference type="NCBI Taxonomy" id="100452"/>
    <lineage>
        <taxon>Eukaryota</taxon>
        <taxon>Metazoa</taxon>
        <taxon>Spiralia</taxon>
        <taxon>Lophotrochozoa</taxon>
        <taxon>Mollusca</taxon>
        <taxon>Gastropoda</taxon>
        <taxon>Heterobranchia</taxon>
        <taxon>Euthyneura</taxon>
        <taxon>Panpulmonata</taxon>
        <taxon>Eupulmonata</taxon>
        <taxon>Stylommatophora</taxon>
        <taxon>Helicina</taxon>
        <taxon>Helicoidea</taxon>
        <taxon>Geomitridae</taxon>
        <taxon>Candidula</taxon>
    </lineage>
</organism>
<dbReference type="SUPFAM" id="SSF54843">
    <property type="entry name" value="Ribosomal protein L22"/>
    <property type="match status" value="1"/>
</dbReference>
<name>A0A8S3ZPZ6_9EUPU</name>
<feature type="non-terminal residue" evidence="7">
    <location>
        <position position="242"/>
    </location>
</feature>
<evidence type="ECO:0000256" key="6">
    <source>
        <dbReference type="RuleBase" id="RU004005"/>
    </source>
</evidence>
<sequence>LQILGLSVRRCPVPACSPGLVSNSSRLLPASCLTILQPQNICRSSLLHTTASNASYRNTIFEDKARNKMGNVNVMPPNFLKHNEVVYPPTKPGEPERPAEVCHSRFQIKYSMKKLWFVAVMVRGMSIDEAIKQLSFYKRKGAAHVKEVLEEAQEMAVRDHNVEFKSNLWIADSFVTKGIVVKGVRKHARGRKGIIHYRYTNYYVRLREGKPPEHYYAPEKTGNELMADYIRKHRQKEIFFGL</sequence>
<keyword evidence="8" id="KW-1185">Reference proteome</keyword>
<comment type="caution">
    <text evidence="7">The sequence shown here is derived from an EMBL/GenBank/DDBJ whole genome shotgun (WGS) entry which is preliminary data.</text>
</comment>
<dbReference type="PANTHER" id="PTHR13501">
    <property type="entry name" value="CHLOROPLAST 50S RIBOSOMAL PROTEIN L22-RELATED"/>
    <property type="match status" value="1"/>
</dbReference>
<dbReference type="Pfam" id="PF00237">
    <property type="entry name" value="Ribosomal_L22"/>
    <property type="match status" value="1"/>
</dbReference>
<dbReference type="InterPro" id="IPR001063">
    <property type="entry name" value="Ribosomal_uL22"/>
</dbReference>
<dbReference type="GO" id="GO:0006412">
    <property type="term" value="P:translation"/>
    <property type="evidence" value="ECO:0007669"/>
    <property type="project" value="InterPro"/>
</dbReference>
<keyword evidence="2 6" id="KW-0689">Ribosomal protein</keyword>
<dbReference type="GO" id="GO:0005762">
    <property type="term" value="C:mitochondrial large ribosomal subunit"/>
    <property type="evidence" value="ECO:0007669"/>
    <property type="project" value="TreeGrafter"/>
</dbReference>
<evidence type="ECO:0000256" key="2">
    <source>
        <dbReference type="ARBA" id="ARBA00022980"/>
    </source>
</evidence>
<gene>
    <name evidence="7" type="ORF">CUNI_LOCUS15466</name>
</gene>
<dbReference type="EMBL" id="CAJHNH020003746">
    <property type="protein sequence ID" value="CAG5129908.1"/>
    <property type="molecule type" value="Genomic_DNA"/>
</dbReference>
<protein>
    <recommendedName>
        <fullName evidence="4">Large ribosomal subunit protein uL22m</fullName>
    </recommendedName>
    <alternativeName>
        <fullName evidence="5">39S ribosomal protein L22, mitochondrial</fullName>
    </alternativeName>
</protein>
<dbReference type="GO" id="GO:0003735">
    <property type="term" value="F:structural constituent of ribosome"/>
    <property type="evidence" value="ECO:0007669"/>
    <property type="project" value="InterPro"/>
</dbReference>
<dbReference type="InterPro" id="IPR036394">
    <property type="entry name" value="Ribosomal_uL22_sf"/>
</dbReference>
<keyword evidence="3 6" id="KW-0687">Ribonucleoprotein</keyword>
<evidence type="ECO:0000256" key="1">
    <source>
        <dbReference type="ARBA" id="ARBA00009451"/>
    </source>
</evidence>
<dbReference type="PANTHER" id="PTHR13501:SF8">
    <property type="entry name" value="LARGE RIBOSOMAL SUBUNIT PROTEIN UL22M"/>
    <property type="match status" value="1"/>
</dbReference>
<dbReference type="Proteomes" id="UP000678393">
    <property type="component" value="Unassembled WGS sequence"/>
</dbReference>